<proteinExistence type="predicted"/>
<feature type="non-terminal residue" evidence="1">
    <location>
        <position position="127"/>
    </location>
</feature>
<name>A0ACA9SLV4_9GLOM</name>
<keyword evidence="2" id="KW-1185">Reference proteome</keyword>
<protein>
    <submittedName>
        <fullName evidence="1">29706_t:CDS:1</fullName>
    </submittedName>
</protein>
<evidence type="ECO:0000313" key="2">
    <source>
        <dbReference type="Proteomes" id="UP000789920"/>
    </source>
</evidence>
<feature type="non-terminal residue" evidence="1">
    <location>
        <position position="1"/>
    </location>
</feature>
<sequence>TGDRATTKAGGDKSLFENIVENKLGNSQTVGKGYGQANRQSLRWDERICLSEQAKIDPVCRCLNNQLVCKIVWTNGIQKLAGSAKFSRDCKTGSISSSAWPSEFRKFVEGFLGSSVYRQSYSTSDNE</sequence>
<evidence type="ECO:0000313" key="1">
    <source>
        <dbReference type="EMBL" id="CAG8842059.1"/>
    </source>
</evidence>
<accession>A0ACA9SLV4</accession>
<gene>
    <name evidence="1" type="ORF">RPERSI_LOCUS32141</name>
</gene>
<dbReference type="Proteomes" id="UP000789920">
    <property type="component" value="Unassembled WGS sequence"/>
</dbReference>
<organism evidence="1 2">
    <name type="scientific">Racocetra persica</name>
    <dbReference type="NCBI Taxonomy" id="160502"/>
    <lineage>
        <taxon>Eukaryota</taxon>
        <taxon>Fungi</taxon>
        <taxon>Fungi incertae sedis</taxon>
        <taxon>Mucoromycota</taxon>
        <taxon>Glomeromycotina</taxon>
        <taxon>Glomeromycetes</taxon>
        <taxon>Diversisporales</taxon>
        <taxon>Gigasporaceae</taxon>
        <taxon>Racocetra</taxon>
    </lineage>
</organism>
<reference evidence="1" key="1">
    <citation type="submission" date="2021-06" db="EMBL/GenBank/DDBJ databases">
        <authorList>
            <person name="Kallberg Y."/>
            <person name="Tangrot J."/>
            <person name="Rosling A."/>
        </authorList>
    </citation>
    <scope>NUCLEOTIDE SEQUENCE</scope>
    <source>
        <strain evidence="1">MA461A</strain>
    </source>
</reference>
<comment type="caution">
    <text evidence="1">The sequence shown here is derived from an EMBL/GenBank/DDBJ whole genome shotgun (WGS) entry which is preliminary data.</text>
</comment>
<dbReference type="EMBL" id="CAJVQC010132781">
    <property type="protein sequence ID" value="CAG8842059.1"/>
    <property type="molecule type" value="Genomic_DNA"/>
</dbReference>